<sequence>MHFFKRKPDLKLGSRTNTTISFSVPAQKDFESIAATAHVSPVEDVLRDVGVTTGDGLSKNEAARRLEAHGENLLQGKGGVSAWKVLTGQLANALTVVLLAALALSFGVQDFIEGAVIAAVIVLNTTVGFFQEYRAEKTMDSLRQLSSPTAFVIRNGEGIHIPAKDVVPGDIIKIKTGDVVPADLRLITVSNLEVSEQLLTGESLPVSKIIEEFESNQVDLPIGDRLNLCYASTIVTKGRGTGVCIATGMHSQIGHIAATISGKTTASGEPVVDTRPWYKRFSDKVMSFLGLKSGTLLQIKLAKLAFILLGFAIVLAIIVFSSARWDVTNEVALYGIAVAIAIIPESLIAVLTLTMAVGTKRMAKENVIVRKLDALENLGSVTDICSDKTGTLTLGKMSVLKLWLAGDSDGCEFTAEGTQDALEPVGVVRRDSDGKPLDPGGLGQGLVSTVQIASLCNVATIHKNFKKEWKSTGDPTEVALQVFATKLGQGRPALSNEIVDQLEKPTGEPAMGPIIEPKDEKDDEGKVRFSRRNSKAEPKRFRLLTEFPFSSELKRMSMIYSDTERPDTALVLVKGASERIIAASTLCRPDPEGHPDDIAPLTEARRIQYLAKAEDLATQGLRVIGLASRTMPLRKVQDISREDAEREFVFHALVGIFDPPRPETQGAVRACKQAGIVVHMLTGDHVTTAKAIALSVGIITPAAPASAVMTAAEFDGLTEKEIDALPELPLVIARCAPETKVRMIHAGKRRGKHLSMSGDGVNDSPALKLAPVGIAMGMAGSDVAKDASDLVLTDDNFNSIVVAVGEGRRLFTNIRRFIVHLLATNVAEVLILILGLSFLDDDNISVFPLSPIGVLWVNMITSSPPAFGLGLEKAPSDLMRRPPNNPKAGVFSWPVIIDCIAYGFIMGGTSLASFVIVVYGKNDGNLGVECNHDASEICKTVFRARSTLFATLIFTISLLALELKSFDRSLFALTPGQFFLKDWLANPVLLWALVGGMVSVVVPIYVPGLNTDVFYQRGISWEWGLVFGMSVVFLIWCEIWKIVRKPLVARWTLQIIDNEGLEDPSKSEKLHAPSPVGTSSSC</sequence>
<feature type="domain" description="Cation-transporting P-type ATPase N-terminal" evidence="9">
    <location>
        <begin position="36"/>
        <end position="110"/>
    </location>
</feature>
<keyword evidence="4" id="KW-0067">ATP-binding</keyword>
<dbReference type="SUPFAM" id="SSF56784">
    <property type="entry name" value="HAD-like"/>
    <property type="match status" value="1"/>
</dbReference>
<feature type="transmembrane region" description="Helical" evidence="8">
    <location>
        <begin position="301"/>
        <end position="320"/>
    </location>
</feature>
<dbReference type="FunFam" id="3.40.50.1000:FF:000193">
    <property type="entry name" value="Plasma membrane calcium-transporting ATPase 2"/>
    <property type="match status" value="1"/>
</dbReference>
<dbReference type="SUPFAM" id="SSF81653">
    <property type="entry name" value="Calcium ATPase, transduction domain A"/>
    <property type="match status" value="1"/>
</dbReference>
<dbReference type="SMART" id="SM00831">
    <property type="entry name" value="Cation_ATPase_N"/>
    <property type="match status" value="1"/>
</dbReference>
<evidence type="ECO:0000256" key="8">
    <source>
        <dbReference type="SAM" id="Phobius"/>
    </source>
</evidence>
<gene>
    <name evidence="10" type="ORF">BDN70DRAFT_839841</name>
</gene>
<feature type="transmembrane region" description="Helical" evidence="8">
    <location>
        <begin position="817"/>
        <end position="839"/>
    </location>
</feature>
<feature type="transmembrane region" description="Helical" evidence="8">
    <location>
        <begin position="332"/>
        <end position="357"/>
    </location>
</feature>
<evidence type="ECO:0000313" key="10">
    <source>
        <dbReference type="EMBL" id="KAF9476056.1"/>
    </source>
</evidence>
<evidence type="ECO:0000256" key="4">
    <source>
        <dbReference type="ARBA" id="ARBA00022840"/>
    </source>
</evidence>
<keyword evidence="11" id="KW-1185">Reference proteome</keyword>
<dbReference type="GO" id="GO:0030001">
    <property type="term" value="P:metal ion transport"/>
    <property type="evidence" value="ECO:0007669"/>
    <property type="project" value="UniProtKB-ARBA"/>
</dbReference>
<comment type="subcellular location">
    <subcellularLocation>
        <location evidence="1">Membrane</location>
        <topology evidence="1">Multi-pass membrane protein</topology>
    </subcellularLocation>
</comment>
<dbReference type="PRINTS" id="PR00119">
    <property type="entry name" value="CATATPASE"/>
</dbReference>
<dbReference type="PROSITE" id="PS00154">
    <property type="entry name" value="ATPASE_E1_E2"/>
    <property type="match status" value="1"/>
</dbReference>
<dbReference type="InterPro" id="IPR006068">
    <property type="entry name" value="ATPase_P-typ_cation-transptr_C"/>
</dbReference>
<feature type="region of interest" description="Disordered" evidence="7">
    <location>
        <begin position="1063"/>
        <end position="1082"/>
    </location>
</feature>
<dbReference type="SFLD" id="SFLDG00002">
    <property type="entry name" value="C1.7:_P-type_atpase_like"/>
    <property type="match status" value="1"/>
</dbReference>
<name>A0A9P5YY78_9AGAR</name>
<dbReference type="InterPro" id="IPR023299">
    <property type="entry name" value="ATPase_P-typ_cyto_dom_N"/>
</dbReference>
<proteinExistence type="predicted"/>
<dbReference type="Pfam" id="PF00690">
    <property type="entry name" value="Cation_ATPase_N"/>
    <property type="match status" value="1"/>
</dbReference>
<dbReference type="PANTHER" id="PTHR42861">
    <property type="entry name" value="CALCIUM-TRANSPORTING ATPASE"/>
    <property type="match status" value="1"/>
</dbReference>
<evidence type="ECO:0000256" key="6">
    <source>
        <dbReference type="ARBA" id="ARBA00023136"/>
    </source>
</evidence>
<accession>A0A9P5YY78</accession>
<organism evidence="10 11">
    <name type="scientific">Pholiota conissans</name>
    <dbReference type="NCBI Taxonomy" id="109636"/>
    <lineage>
        <taxon>Eukaryota</taxon>
        <taxon>Fungi</taxon>
        <taxon>Dikarya</taxon>
        <taxon>Basidiomycota</taxon>
        <taxon>Agaricomycotina</taxon>
        <taxon>Agaricomycetes</taxon>
        <taxon>Agaricomycetidae</taxon>
        <taxon>Agaricales</taxon>
        <taxon>Agaricineae</taxon>
        <taxon>Strophariaceae</taxon>
        <taxon>Pholiota</taxon>
    </lineage>
</organism>
<dbReference type="InterPro" id="IPR004014">
    <property type="entry name" value="ATPase_P-typ_cation-transptr_N"/>
</dbReference>
<evidence type="ECO:0000313" key="11">
    <source>
        <dbReference type="Proteomes" id="UP000807469"/>
    </source>
</evidence>
<dbReference type="GO" id="GO:0016020">
    <property type="term" value="C:membrane"/>
    <property type="evidence" value="ECO:0007669"/>
    <property type="project" value="UniProtKB-SubCell"/>
</dbReference>
<dbReference type="Gene3D" id="2.70.150.10">
    <property type="entry name" value="Calcium-transporting ATPase, cytoplasmic transduction domain A"/>
    <property type="match status" value="1"/>
</dbReference>
<evidence type="ECO:0000256" key="5">
    <source>
        <dbReference type="ARBA" id="ARBA00022989"/>
    </source>
</evidence>
<dbReference type="SUPFAM" id="SSF81665">
    <property type="entry name" value="Calcium ATPase, transmembrane domain M"/>
    <property type="match status" value="1"/>
</dbReference>
<feature type="transmembrane region" description="Helical" evidence="8">
    <location>
        <begin position="891"/>
        <end position="919"/>
    </location>
</feature>
<dbReference type="Gene3D" id="1.20.1110.10">
    <property type="entry name" value="Calcium-transporting ATPase, transmembrane domain"/>
    <property type="match status" value="2"/>
</dbReference>
<dbReference type="AlphaFoldDB" id="A0A9P5YY78"/>
<dbReference type="NCBIfam" id="TIGR01494">
    <property type="entry name" value="ATPase_P-type"/>
    <property type="match status" value="3"/>
</dbReference>
<feature type="transmembrane region" description="Helical" evidence="8">
    <location>
        <begin position="90"/>
        <end position="108"/>
    </location>
</feature>
<dbReference type="SFLD" id="SFLDS00003">
    <property type="entry name" value="Haloacid_Dehalogenase"/>
    <property type="match status" value="1"/>
</dbReference>
<dbReference type="OrthoDB" id="3352408at2759"/>
<dbReference type="InterPro" id="IPR023298">
    <property type="entry name" value="ATPase_P-typ_TM_dom_sf"/>
</dbReference>
<reference evidence="10" key="1">
    <citation type="submission" date="2020-11" db="EMBL/GenBank/DDBJ databases">
        <authorList>
            <consortium name="DOE Joint Genome Institute"/>
            <person name="Ahrendt S."/>
            <person name="Riley R."/>
            <person name="Andreopoulos W."/>
            <person name="Labutti K."/>
            <person name="Pangilinan J."/>
            <person name="Ruiz-Duenas F.J."/>
            <person name="Barrasa J.M."/>
            <person name="Sanchez-Garcia M."/>
            <person name="Camarero S."/>
            <person name="Miyauchi S."/>
            <person name="Serrano A."/>
            <person name="Linde D."/>
            <person name="Babiker R."/>
            <person name="Drula E."/>
            <person name="Ayuso-Fernandez I."/>
            <person name="Pacheco R."/>
            <person name="Padilla G."/>
            <person name="Ferreira P."/>
            <person name="Barriuso J."/>
            <person name="Kellner H."/>
            <person name="Castanera R."/>
            <person name="Alfaro M."/>
            <person name="Ramirez L."/>
            <person name="Pisabarro A.G."/>
            <person name="Kuo A."/>
            <person name="Tritt A."/>
            <person name="Lipzen A."/>
            <person name="He G."/>
            <person name="Yan M."/>
            <person name="Ng V."/>
            <person name="Cullen D."/>
            <person name="Martin F."/>
            <person name="Rosso M.-N."/>
            <person name="Henrissat B."/>
            <person name="Hibbett D."/>
            <person name="Martinez A.T."/>
            <person name="Grigoriev I.V."/>
        </authorList>
    </citation>
    <scope>NUCLEOTIDE SEQUENCE</scope>
    <source>
        <strain evidence="10">CIRM-BRFM 674</strain>
    </source>
</reference>
<dbReference type="InterPro" id="IPR036412">
    <property type="entry name" value="HAD-like_sf"/>
</dbReference>
<dbReference type="InterPro" id="IPR008250">
    <property type="entry name" value="ATPase_P-typ_transduc_dom_A_sf"/>
</dbReference>
<evidence type="ECO:0000256" key="3">
    <source>
        <dbReference type="ARBA" id="ARBA00022741"/>
    </source>
</evidence>
<feature type="transmembrane region" description="Helical" evidence="8">
    <location>
        <begin position="851"/>
        <end position="871"/>
    </location>
</feature>
<dbReference type="InterPro" id="IPR018303">
    <property type="entry name" value="ATPase_P-typ_P_site"/>
</dbReference>
<feature type="compositionally biased region" description="Basic and acidic residues" evidence="7">
    <location>
        <begin position="516"/>
        <end position="527"/>
    </location>
</feature>
<keyword evidence="5 8" id="KW-1133">Transmembrane helix</keyword>
<dbReference type="InterPro" id="IPR001757">
    <property type="entry name" value="P_typ_ATPase"/>
</dbReference>
<dbReference type="SFLD" id="SFLDF00027">
    <property type="entry name" value="p-type_atpase"/>
    <property type="match status" value="1"/>
</dbReference>
<comment type="caution">
    <text evidence="10">The sequence shown here is derived from an EMBL/GenBank/DDBJ whole genome shotgun (WGS) entry which is preliminary data.</text>
</comment>
<dbReference type="InterPro" id="IPR044492">
    <property type="entry name" value="P_typ_ATPase_HD_dom"/>
</dbReference>
<dbReference type="GO" id="GO:0016887">
    <property type="term" value="F:ATP hydrolysis activity"/>
    <property type="evidence" value="ECO:0007669"/>
    <property type="project" value="InterPro"/>
</dbReference>
<dbReference type="InterPro" id="IPR059000">
    <property type="entry name" value="ATPase_P-type_domA"/>
</dbReference>
<evidence type="ECO:0000256" key="2">
    <source>
        <dbReference type="ARBA" id="ARBA00022692"/>
    </source>
</evidence>
<dbReference type="Proteomes" id="UP000807469">
    <property type="component" value="Unassembled WGS sequence"/>
</dbReference>
<feature type="transmembrane region" description="Helical" evidence="8">
    <location>
        <begin position="114"/>
        <end position="133"/>
    </location>
</feature>
<keyword evidence="3" id="KW-0547">Nucleotide-binding</keyword>
<evidence type="ECO:0000256" key="1">
    <source>
        <dbReference type="ARBA" id="ARBA00004141"/>
    </source>
</evidence>
<feature type="transmembrane region" description="Helical" evidence="8">
    <location>
        <begin position="984"/>
        <end position="1006"/>
    </location>
</feature>
<dbReference type="EMBL" id="MU155308">
    <property type="protein sequence ID" value="KAF9476056.1"/>
    <property type="molecule type" value="Genomic_DNA"/>
</dbReference>
<evidence type="ECO:0000259" key="9">
    <source>
        <dbReference type="SMART" id="SM00831"/>
    </source>
</evidence>
<dbReference type="GO" id="GO:0005524">
    <property type="term" value="F:ATP binding"/>
    <property type="evidence" value="ECO:0007669"/>
    <property type="project" value="UniProtKB-KW"/>
</dbReference>
<keyword evidence="2 8" id="KW-0812">Transmembrane</keyword>
<feature type="transmembrane region" description="Helical" evidence="8">
    <location>
        <begin position="946"/>
        <end position="963"/>
    </location>
</feature>
<dbReference type="Gene3D" id="3.40.1110.10">
    <property type="entry name" value="Calcium-transporting ATPase, cytoplasmic domain N"/>
    <property type="match status" value="1"/>
</dbReference>
<dbReference type="PRINTS" id="PR00120">
    <property type="entry name" value="HATPASE"/>
</dbReference>
<dbReference type="Pfam" id="PF13246">
    <property type="entry name" value="Cation_ATPase"/>
    <property type="match status" value="1"/>
</dbReference>
<feature type="region of interest" description="Disordered" evidence="7">
    <location>
        <begin position="504"/>
        <end position="533"/>
    </location>
</feature>
<dbReference type="Pfam" id="PF00689">
    <property type="entry name" value="Cation_ATPase_C"/>
    <property type="match status" value="1"/>
</dbReference>
<dbReference type="Pfam" id="PF00122">
    <property type="entry name" value="E1-E2_ATPase"/>
    <property type="match status" value="1"/>
</dbReference>
<protein>
    <submittedName>
        <fullName evidence="10">Sodium transport ATPase</fullName>
    </submittedName>
</protein>
<keyword evidence="6 8" id="KW-0472">Membrane</keyword>
<evidence type="ECO:0000256" key="7">
    <source>
        <dbReference type="SAM" id="MobiDB-lite"/>
    </source>
</evidence>
<feature type="transmembrane region" description="Helical" evidence="8">
    <location>
        <begin position="1018"/>
        <end position="1037"/>
    </location>
</feature>
<dbReference type="SUPFAM" id="SSF81660">
    <property type="entry name" value="Metal cation-transporting ATPase, ATP-binding domain N"/>
    <property type="match status" value="1"/>
</dbReference>